<dbReference type="AlphaFoldDB" id="A0A9X3IUZ2"/>
<sequence>MTPGKRLLRLAELAGTGYQHIWDGCCDHGQLGAALLDRHAANTLHFVDIVPALMNELAQRLSQWYPQANWQCHCLDVAQLPLQHYSGHQLLIIAGVGGDLMVRMLNQLASAISGLNLELLLCPVNHCQDVRTTLRELGFGLLHEELLEENRRCYELIKVRVPPHSLALPSLVGDAMWHDQRAGQAEVARRYMTRTQAHLQRIQAGGKEDVSPWLDALQAIQLP</sequence>
<evidence type="ECO:0000313" key="2">
    <source>
        <dbReference type="Proteomes" id="UP001150830"/>
    </source>
</evidence>
<dbReference type="SUPFAM" id="SSF53335">
    <property type="entry name" value="S-adenosyl-L-methionine-dependent methyltransferases"/>
    <property type="match status" value="1"/>
</dbReference>
<gene>
    <name evidence="1" type="ORF">OUO13_16060</name>
</gene>
<dbReference type="RefSeq" id="WP_283174897.1">
    <property type="nucleotide sequence ID" value="NZ_JAPNOA010000056.1"/>
</dbReference>
<proteinExistence type="predicted"/>
<organism evidence="1 2">
    <name type="scientific">Parathalassolituus penaei</name>
    <dbReference type="NCBI Taxonomy" id="2997323"/>
    <lineage>
        <taxon>Bacteria</taxon>
        <taxon>Pseudomonadati</taxon>
        <taxon>Pseudomonadota</taxon>
        <taxon>Gammaproteobacteria</taxon>
        <taxon>Oceanospirillales</taxon>
        <taxon>Oceanospirillaceae</taxon>
        <taxon>Parathalassolituus</taxon>
    </lineage>
</organism>
<evidence type="ECO:0000313" key="1">
    <source>
        <dbReference type="EMBL" id="MCY0966698.1"/>
    </source>
</evidence>
<dbReference type="InterPro" id="IPR029063">
    <property type="entry name" value="SAM-dependent_MTases_sf"/>
</dbReference>
<dbReference type="Pfam" id="PF12847">
    <property type="entry name" value="Methyltransf_18"/>
    <property type="match status" value="1"/>
</dbReference>
<accession>A0A9X3IUZ2</accession>
<dbReference type="InterPro" id="IPR016876">
    <property type="entry name" value="UCP028234"/>
</dbReference>
<dbReference type="PIRSF" id="PIRSF028234">
    <property type="entry name" value="UCP028234"/>
    <property type="match status" value="1"/>
</dbReference>
<dbReference type="PANTHER" id="PTHR38451:SF1">
    <property type="entry name" value="TRNA (ADENINE(22)-N(1))-METHYLTRANSFERASE"/>
    <property type="match status" value="1"/>
</dbReference>
<dbReference type="Gene3D" id="3.40.50.150">
    <property type="entry name" value="Vaccinia Virus protein VP39"/>
    <property type="match status" value="1"/>
</dbReference>
<reference evidence="1" key="1">
    <citation type="submission" date="2022-11" db="EMBL/GenBank/DDBJ databases">
        <title>Parathalassolutuus dongxingensis gen. nov., sp. nov., a novel member of family Oceanospirillaceae isolated from a coastal shrimp pond in Guangxi, China.</title>
        <authorList>
            <person name="Chen H."/>
        </authorList>
    </citation>
    <scope>NUCLEOTIDE SEQUENCE</scope>
    <source>
        <strain evidence="1">G-43</strain>
    </source>
</reference>
<dbReference type="PANTHER" id="PTHR38451">
    <property type="entry name" value="TRNA (ADENINE(22)-N(1))-METHYLTRANSFERASE"/>
    <property type="match status" value="1"/>
</dbReference>
<comment type="caution">
    <text evidence="1">The sequence shown here is derived from an EMBL/GenBank/DDBJ whole genome shotgun (WGS) entry which is preliminary data.</text>
</comment>
<keyword evidence="2" id="KW-1185">Reference proteome</keyword>
<protein>
    <submittedName>
        <fullName evidence="1">tRNA (Adenine(22)-N(1))-methyltransferase TrmK</fullName>
    </submittedName>
</protein>
<dbReference type="EMBL" id="JAPNOA010000056">
    <property type="protein sequence ID" value="MCY0966698.1"/>
    <property type="molecule type" value="Genomic_DNA"/>
</dbReference>
<dbReference type="Proteomes" id="UP001150830">
    <property type="component" value="Unassembled WGS sequence"/>
</dbReference>
<name>A0A9X3IUZ2_9GAMM</name>